<protein>
    <recommendedName>
        <fullName evidence="5">Lcl C-terminal domain-containing protein</fullName>
    </recommendedName>
</protein>
<dbReference type="Gene3D" id="1.25.40.10">
    <property type="entry name" value="Tetratricopeptide repeat domain"/>
    <property type="match status" value="1"/>
</dbReference>
<evidence type="ECO:0000256" key="4">
    <source>
        <dbReference type="SAM" id="MobiDB-lite"/>
    </source>
</evidence>
<dbReference type="PROSITE" id="PS51257">
    <property type="entry name" value="PROKAR_LIPOPROTEIN"/>
    <property type="match status" value="1"/>
</dbReference>
<dbReference type="SMART" id="SM00028">
    <property type="entry name" value="TPR"/>
    <property type="match status" value="4"/>
</dbReference>
<feature type="repeat" description="TPR" evidence="3">
    <location>
        <begin position="222"/>
        <end position="255"/>
    </location>
</feature>
<dbReference type="STRING" id="1499966.U14_06013"/>
<dbReference type="PROSITE" id="PS50005">
    <property type="entry name" value="TPR"/>
    <property type="match status" value="2"/>
</dbReference>
<dbReference type="AlphaFoldDB" id="A0A081BTJ4"/>
<feature type="domain" description="Lcl C-terminal" evidence="5">
    <location>
        <begin position="447"/>
        <end position="560"/>
    </location>
</feature>
<dbReference type="InterPro" id="IPR011990">
    <property type="entry name" value="TPR-like_helical_dom_sf"/>
</dbReference>
<keyword evidence="2 3" id="KW-0802">TPR repeat</keyword>
<dbReference type="PANTHER" id="PTHR44943:SF8">
    <property type="entry name" value="TPR REPEAT-CONTAINING PROTEIN MJ0263"/>
    <property type="match status" value="1"/>
</dbReference>
<evidence type="ECO:0000313" key="6">
    <source>
        <dbReference type="EMBL" id="GAK54725.1"/>
    </source>
</evidence>
<dbReference type="InterPro" id="IPR011460">
    <property type="entry name" value="Lcl_C"/>
</dbReference>
<feature type="compositionally biased region" description="Low complexity" evidence="4">
    <location>
        <begin position="345"/>
        <end position="354"/>
    </location>
</feature>
<gene>
    <name evidence="6" type="ORF">U14_06013</name>
</gene>
<sequence length="563" mass="63331">MKPLRYILCVLSGLVLVMQGCQHPQSLYEEPPLPPIEQGKEYEYRHKYAQAEQEYKQIEDLAAQNMTLNQLNSAWDNVNANITRTQERMQSDPNSAQARLDVAQEYYHKALLCASYLKEAQGSYPRDYVKGEAEYYYSEALRQAKHAERIGNSPEAYMLVSEIYLSTGQSDLALRELKLLMKKHTQYARVYYAIGKIYLDTQKYERVERYFIRTIKLDPDFIDAYYLLGKFYLEQKWYDYASATFLEILRRKPNDSASFEALIQSAHELSKFYIDDGHYDQALIILQEILRVKSSYSVHQTLLLARQKKAEALVAAQEAKKKALETQLAAQQAQPEPTPPPESTPTPEAAAQPTAPTPPAAEPTVAPTPEPTPEPAVTETPAPTPAVTPTVQLRNAPAALANADILDMIKQRGYHHPNDLSSWGLSGTVKGTMQHAYVSQTPNGVNVVIDQASGLMWQQAGSPDRMNWDQVKAYIEQLNQGASGGFSDWRLPTIEELGSLVEFEQKNGALYIDPIFDATQNVCWSADTKTAENSSWAASYMNGHLFADARANTNFVRAVRTLP</sequence>
<keyword evidence="1" id="KW-0677">Repeat</keyword>
<dbReference type="HOGENOM" id="CLU_484567_0_0_0"/>
<evidence type="ECO:0000256" key="1">
    <source>
        <dbReference type="ARBA" id="ARBA00022737"/>
    </source>
</evidence>
<proteinExistence type="predicted"/>
<evidence type="ECO:0000259" key="5">
    <source>
        <dbReference type="Pfam" id="PF07603"/>
    </source>
</evidence>
<dbReference type="Pfam" id="PF07603">
    <property type="entry name" value="Lcl_C"/>
    <property type="match status" value="1"/>
</dbReference>
<keyword evidence="7" id="KW-1185">Reference proteome</keyword>
<evidence type="ECO:0000256" key="2">
    <source>
        <dbReference type="ARBA" id="ARBA00022803"/>
    </source>
</evidence>
<dbReference type="PANTHER" id="PTHR44943">
    <property type="entry name" value="CELLULOSE SYNTHASE OPERON PROTEIN C"/>
    <property type="match status" value="1"/>
</dbReference>
<feature type="compositionally biased region" description="Low complexity" evidence="4">
    <location>
        <begin position="375"/>
        <end position="391"/>
    </location>
</feature>
<evidence type="ECO:0000256" key="3">
    <source>
        <dbReference type="PROSITE-ProRule" id="PRU00339"/>
    </source>
</evidence>
<dbReference type="SUPFAM" id="SSF48452">
    <property type="entry name" value="TPR-like"/>
    <property type="match status" value="1"/>
</dbReference>
<dbReference type="InterPro" id="IPR019734">
    <property type="entry name" value="TPR_rpt"/>
</dbReference>
<name>A0A081BTJ4_9BACT</name>
<dbReference type="Pfam" id="PF13181">
    <property type="entry name" value="TPR_8"/>
    <property type="match status" value="2"/>
</dbReference>
<feature type="repeat" description="TPR" evidence="3">
    <location>
        <begin position="188"/>
        <end position="221"/>
    </location>
</feature>
<dbReference type="PROSITE" id="PS50293">
    <property type="entry name" value="TPR_REGION"/>
    <property type="match status" value="1"/>
</dbReference>
<organism evidence="6">
    <name type="scientific">Candidatus Moduliflexus flocculans</name>
    <dbReference type="NCBI Taxonomy" id="1499966"/>
    <lineage>
        <taxon>Bacteria</taxon>
        <taxon>Candidatus Moduliflexota</taxon>
        <taxon>Candidatus Moduliflexia</taxon>
        <taxon>Candidatus Moduliflexales</taxon>
        <taxon>Candidatus Moduliflexaceae</taxon>
    </lineage>
</organism>
<dbReference type="EMBL" id="DF820462">
    <property type="protein sequence ID" value="GAK54725.1"/>
    <property type="molecule type" value="Genomic_DNA"/>
</dbReference>
<reference evidence="6" key="1">
    <citation type="journal article" date="2015" name="PeerJ">
        <title>First genomic representation of candidate bacterial phylum KSB3 points to enhanced environmental sensing as a trigger of wastewater bulking.</title>
        <authorList>
            <person name="Sekiguchi Y."/>
            <person name="Ohashi A."/>
            <person name="Parks D.H."/>
            <person name="Yamauchi T."/>
            <person name="Tyson G.W."/>
            <person name="Hugenholtz P."/>
        </authorList>
    </citation>
    <scope>NUCLEOTIDE SEQUENCE [LARGE SCALE GENOMIC DNA]</scope>
</reference>
<feature type="region of interest" description="Disordered" evidence="4">
    <location>
        <begin position="324"/>
        <end position="391"/>
    </location>
</feature>
<feature type="compositionally biased region" description="Pro residues" evidence="4">
    <location>
        <begin position="355"/>
        <end position="374"/>
    </location>
</feature>
<accession>A0A081BTJ4</accession>
<dbReference type="InterPro" id="IPR051685">
    <property type="entry name" value="Ycf3/AcsC/BcsC/TPR_MFPF"/>
</dbReference>
<dbReference type="Proteomes" id="UP000030700">
    <property type="component" value="Unassembled WGS sequence"/>
</dbReference>
<evidence type="ECO:0000313" key="7">
    <source>
        <dbReference type="Proteomes" id="UP000030700"/>
    </source>
</evidence>